<keyword evidence="7 9" id="KW-1133">Transmembrane helix</keyword>
<reference evidence="10" key="1">
    <citation type="submission" date="2020-04" db="EMBL/GenBank/DDBJ databases">
        <title>Comparative genomics of oral phylogroup-2 Treponema strains.</title>
        <authorList>
            <person name="Zeng H."/>
            <person name="Chan Y.K."/>
            <person name="Watt R.M."/>
        </authorList>
    </citation>
    <scope>NUCLEOTIDE SEQUENCE</scope>
    <source>
        <strain evidence="10">OMZ 905</strain>
    </source>
</reference>
<evidence type="ECO:0000256" key="2">
    <source>
        <dbReference type="ARBA" id="ARBA00022448"/>
    </source>
</evidence>
<evidence type="ECO:0000256" key="9">
    <source>
        <dbReference type="SAM" id="Phobius"/>
    </source>
</evidence>
<evidence type="ECO:0000256" key="8">
    <source>
        <dbReference type="ARBA" id="ARBA00023136"/>
    </source>
</evidence>
<dbReference type="EMBL" id="CP051635">
    <property type="protein sequence ID" value="UTD00314.1"/>
    <property type="molecule type" value="Genomic_DNA"/>
</dbReference>
<feature type="transmembrane region" description="Helical" evidence="9">
    <location>
        <begin position="71"/>
        <end position="92"/>
    </location>
</feature>
<evidence type="ECO:0000256" key="5">
    <source>
        <dbReference type="ARBA" id="ARBA00022692"/>
    </source>
</evidence>
<evidence type="ECO:0000256" key="3">
    <source>
        <dbReference type="ARBA" id="ARBA00022475"/>
    </source>
</evidence>
<dbReference type="GO" id="GO:0016020">
    <property type="term" value="C:membrane"/>
    <property type="evidence" value="ECO:0007669"/>
    <property type="project" value="InterPro"/>
</dbReference>
<feature type="transmembrane region" description="Helical" evidence="9">
    <location>
        <begin position="45"/>
        <end position="64"/>
    </location>
</feature>
<evidence type="ECO:0000256" key="1">
    <source>
        <dbReference type="ARBA" id="ARBA00006430"/>
    </source>
</evidence>
<feature type="transmembrane region" description="Helical" evidence="9">
    <location>
        <begin position="250"/>
        <end position="272"/>
    </location>
</feature>
<organism evidence="10 11">
    <name type="scientific">Treponema denticola</name>
    <dbReference type="NCBI Taxonomy" id="158"/>
    <lineage>
        <taxon>Bacteria</taxon>
        <taxon>Pseudomonadati</taxon>
        <taxon>Spirochaetota</taxon>
        <taxon>Spirochaetia</taxon>
        <taxon>Spirochaetales</taxon>
        <taxon>Treponemataceae</taxon>
        <taxon>Treponema</taxon>
    </lineage>
</organism>
<dbReference type="AlphaFoldDB" id="A0A9Q9BM70"/>
<keyword evidence="4" id="KW-0762">Sugar transport</keyword>
<gene>
    <name evidence="10" type="ORF">E4N86_06200</name>
</gene>
<feature type="transmembrane region" description="Helical" evidence="9">
    <location>
        <begin position="189"/>
        <end position="209"/>
    </location>
</feature>
<keyword evidence="3" id="KW-1003">Cell membrane</keyword>
<sequence>MKVLSSIQKIPGGLMVVPLLIGAVMNTFVPGALEIGGFTTALFKKGAIALIALFVLCNGAQINVKQVGRPLIKGVALTSVKFFLGAFIGWIINKIFGMTGILGITPLAIVAALTNSNGGLYAALAGEYGDSSDVGAVSILSLNDGPFFTMLAFGITGIANIPFIAFVSVLVPIVFGFILGNLDEDMRKFLAKGTVVLIPFFAFPLGAGLDLKSIVGAGLPGIVLGVVCTLLTGLGGYFISAVYNKGKRTAVSAAIGTTAGNAVGTPAVLALADSNLLPYVEVSTAQIAAAIIVTAILCPLLVSILSKREKRHYEKQE</sequence>
<keyword evidence="6" id="KW-0769">Symport</keyword>
<feature type="transmembrane region" description="Helical" evidence="9">
    <location>
        <begin position="284"/>
        <end position="305"/>
    </location>
</feature>
<keyword evidence="8 9" id="KW-0472">Membrane</keyword>
<feature type="transmembrane region" description="Helical" evidence="9">
    <location>
        <begin position="221"/>
        <end position="243"/>
    </location>
</feature>
<feature type="transmembrane region" description="Helical" evidence="9">
    <location>
        <begin position="12"/>
        <end position="33"/>
    </location>
</feature>
<dbReference type="Proteomes" id="UP001056981">
    <property type="component" value="Chromosome"/>
</dbReference>
<proteinExistence type="inferred from homology"/>
<protein>
    <submittedName>
        <fullName evidence="10">2-keto-3-deoxygluconate permease</fullName>
    </submittedName>
</protein>
<dbReference type="RefSeq" id="WP_253716066.1">
    <property type="nucleotide sequence ID" value="NZ_CP051522.1"/>
</dbReference>
<accession>A0A9Q9BM70</accession>
<comment type="similarity">
    <text evidence="1">Belongs to the KdgT transporter family.</text>
</comment>
<dbReference type="GO" id="GO:0015649">
    <property type="term" value="F:2-keto-3-deoxygluconate:proton symporter activity"/>
    <property type="evidence" value="ECO:0007669"/>
    <property type="project" value="InterPro"/>
</dbReference>
<keyword evidence="5 9" id="KW-0812">Transmembrane</keyword>
<evidence type="ECO:0000256" key="4">
    <source>
        <dbReference type="ARBA" id="ARBA00022597"/>
    </source>
</evidence>
<feature type="transmembrane region" description="Helical" evidence="9">
    <location>
        <begin position="98"/>
        <end position="122"/>
    </location>
</feature>
<feature type="transmembrane region" description="Helical" evidence="9">
    <location>
        <begin position="134"/>
        <end position="155"/>
    </location>
</feature>
<evidence type="ECO:0000256" key="6">
    <source>
        <dbReference type="ARBA" id="ARBA00022847"/>
    </source>
</evidence>
<keyword evidence="2" id="KW-0813">Transport</keyword>
<evidence type="ECO:0000256" key="7">
    <source>
        <dbReference type="ARBA" id="ARBA00022989"/>
    </source>
</evidence>
<dbReference type="InterPro" id="IPR004684">
    <property type="entry name" value="2keto-3dGluconate_permease"/>
</dbReference>
<evidence type="ECO:0000313" key="11">
    <source>
        <dbReference type="Proteomes" id="UP001056981"/>
    </source>
</evidence>
<dbReference type="Pfam" id="PF03812">
    <property type="entry name" value="KdgT"/>
    <property type="match status" value="1"/>
</dbReference>
<feature type="transmembrane region" description="Helical" evidence="9">
    <location>
        <begin position="161"/>
        <end position="182"/>
    </location>
</feature>
<evidence type="ECO:0000313" key="10">
    <source>
        <dbReference type="EMBL" id="UTD00314.1"/>
    </source>
</evidence>
<name>A0A9Q9BM70_TREDN</name>